<reference evidence="1" key="1">
    <citation type="journal article" date="2019" name="Sci. Rep.">
        <title>Draft genome of Tanacetum cinerariifolium, the natural source of mosquito coil.</title>
        <authorList>
            <person name="Yamashiro T."/>
            <person name="Shiraishi A."/>
            <person name="Satake H."/>
            <person name="Nakayama K."/>
        </authorList>
    </citation>
    <scope>NUCLEOTIDE SEQUENCE</scope>
</reference>
<dbReference type="EMBL" id="BKCJ011060862">
    <property type="protein sequence ID" value="GFC77394.1"/>
    <property type="molecule type" value="Genomic_DNA"/>
</dbReference>
<organism evidence="1">
    <name type="scientific">Tanacetum cinerariifolium</name>
    <name type="common">Dalmatian daisy</name>
    <name type="synonym">Chrysanthemum cinerariifolium</name>
    <dbReference type="NCBI Taxonomy" id="118510"/>
    <lineage>
        <taxon>Eukaryota</taxon>
        <taxon>Viridiplantae</taxon>
        <taxon>Streptophyta</taxon>
        <taxon>Embryophyta</taxon>
        <taxon>Tracheophyta</taxon>
        <taxon>Spermatophyta</taxon>
        <taxon>Magnoliopsida</taxon>
        <taxon>eudicotyledons</taxon>
        <taxon>Gunneridae</taxon>
        <taxon>Pentapetalae</taxon>
        <taxon>asterids</taxon>
        <taxon>campanulids</taxon>
        <taxon>Asterales</taxon>
        <taxon>Asteraceae</taxon>
        <taxon>Asteroideae</taxon>
        <taxon>Anthemideae</taxon>
        <taxon>Anthemidinae</taxon>
        <taxon>Tanacetum</taxon>
    </lineage>
</organism>
<sequence length="77" mass="8762">MSKGKSKKGLVVESFDWDGDSVSYEAEEVTRVKAFMAIAEDEPSIGKNDARSDYTHVDLHYVEDQRKNFLSKFNSLN</sequence>
<name>A0A699R2J9_TANCI</name>
<comment type="caution">
    <text evidence="1">The sequence shown here is derived from an EMBL/GenBank/DDBJ whole genome shotgun (WGS) entry which is preliminary data.</text>
</comment>
<accession>A0A699R2J9</accession>
<protein>
    <submittedName>
        <fullName evidence="1">Uncharacterized protein</fullName>
    </submittedName>
</protein>
<proteinExistence type="predicted"/>
<gene>
    <name evidence="1" type="ORF">Tci_849364</name>
</gene>
<dbReference type="AlphaFoldDB" id="A0A699R2J9"/>
<evidence type="ECO:0000313" key="1">
    <source>
        <dbReference type="EMBL" id="GFC77394.1"/>
    </source>
</evidence>